<dbReference type="InterPro" id="IPR058481">
    <property type="entry name" value="DUF8168"/>
</dbReference>
<keyword evidence="3" id="KW-1185">Reference proteome</keyword>
<evidence type="ECO:0000313" key="3">
    <source>
        <dbReference type="Proteomes" id="UP000324020"/>
    </source>
</evidence>
<dbReference type="Proteomes" id="UP000324020">
    <property type="component" value="Unassembled WGS sequence"/>
</dbReference>
<protein>
    <recommendedName>
        <fullName evidence="1">DUF8168 domain-containing protein</fullName>
    </recommendedName>
</protein>
<gene>
    <name evidence="2" type="ORF">SAMN04488067_11184</name>
</gene>
<accession>A0A1G7Q8G4</accession>
<sequence length="275" mass="30074">MPPAATDEAANVDMAIAYRHDVHKLRGRQHGSGRDELFEVPVNDSVPMQTDRDAALLSRPDGEPEQTVANHSSPARLSLLTGSVLETGAVPVQETAIEPLIDGSPDELHAAWLTSETAALVNESVYLPYSSLKYHVLLVAALLDAYRAGHTFDDLYLVAEPTSESPPRNADRKARQQAALDADCVVPHRTVLWTEAMTMRLSASPDGPAAWIGPAPVESFADVWNRVSGSPLGREAQWWRHVDAQLRRIRSWSTALQYIEDAVAKDRRGTVEVSG</sequence>
<proteinExistence type="predicted"/>
<dbReference type="RefSeq" id="WP_149799355.1">
    <property type="nucleotide sequence ID" value="NZ_FNBO01000011.1"/>
</dbReference>
<evidence type="ECO:0000259" key="1">
    <source>
        <dbReference type="Pfam" id="PF26506"/>
    </source>
</evidence>
<organism evidence="2 3">
    <name type="scientific">Halorubrum xinjiangense</name>
    <dbReference type="NCBI Taxonomy" id="261291"/>
    <lineage>
        <taxon>Archaea</taxon>
        <taxon>Methanobacteriati</taxon>
        <taxon>Methanobacteriota</taxon>
        <taxon>Stenosarchaea group</taxon>
        <taxon>Halobacteria</taxon>
        <taxon>Halobacteriales</taxon>
        <taxon>Haloferacaceae</taxon>
        <taxon>Halorubrum</taxon>
    </lineage>
</organism>
<dbReference type="EMBL" id="FNBO01000011">
    <property type="protein sequence ID" value="SDF94806.1"/>
    <property type="molecule type" value="Genomic_DNA"/>
</dbReference>
<reference evidence="2 3" key="1">
    <citation type="submission" date="2016-10" db="EMBL/GenBank/DDBJ databases">
        <authorList>
            <person name="Varghese N."/>
            <person name="Submissions S."/>
        </authorList>
    </citation>
    <scope>NUCLEOTIDE SEQUENCE [LARGE SCALE GENOMIC DNA]</scope>
    <source>
        <strain evidence="2 3">CGMCC 1.3527</strain>
    </source>
</reference>
<evidence type="ECO:0000313" key="2">
    <source>
        <dbReference type="EMBL" id="SDF94806.1"/>
    </source>
</evidence>
<feature type="domain" description="DUF8168" evidence="1">
    <location>
        <begin position="16"/>
        <end position="268"/>
    </location>
</feature>
<dbReference type="Pfam" id="PF26506">
    <property type="entry name" value="DUF8168"/>
    <property type="match status" value="1"/>
</dbReference>
<dbReference type="AlphaFoldDB" id="A0A1G7Q8G4"/>
<name>A0A1G7Q8G4_9EURY</name>
<dbReference type="OrthoDB" id="317429at2157"/>